<evidence type="ECO:0000313" key="6">
    <source>
        <dbReference type="EMBL" id="KAG0656821.1"/>
    </source>
</evidence>
<comment type="subcellular location">
    <subcellularLocation>
        <location evidence="1">Mitochondrion</location>
    </subcellularLocation>
</comment>
<sequence length="371" mass="40635">MALLARPAARILRLQPPTLVARTRAAFLSTTAPRANATPDWEQLIGGRAGVERRRAEFQDRYRDALEAKARAEGITVEELKQRALDEEAKKKQQQQATRTATGDVMGGGQREAAAAGGPVEAGSMDTRKTAEQVEGGQAAEVVKPLPSAAPSQPKKPLAPKKSDSPVKPLNDIMDLSKASDLTTQALSQLWTAYHQSKGFLSAAVPLETYLRMLNSARKYPLFVLPLARVAELPEGQEAESATEMHLLEWSLLPQPSATEPVPPPSTVLFTPLAEYKARQEFSQPYLILTHYTDLAASHNVVLMRGEISANVALNSTDAQMLAIRMQMFYNDTGKGGDMERQRRELLRAFHETPEQFDVDALIKAGTISDL</sequence>
<dbReference type="AlphaFoldDB" id="A0A9P6VXX8"/>
<dbReference type="GO" id="GO:0005739">
    <property type="term" value="C:mitochondrion"/>
    <property type="evidence" value="ECO:0007669"/>
    <property type="project" value="UniProtKB-SubCell"/>
</dbReference>
<dbReference type="EMBL" id="PUHQ01000091">
    <property type="protein sequence ID" value="KAG0656821.1"/>
    <property type="molecule type" value="Genomic_DNA"/>
</dbReference>
<organism evidence="6 7">
    <name type="scientific">Rhodotorula mucilaginosa</name>
    <name type="common">Yeast</name>
    <name type="synonym">Rhodotorula rubra</name>
    <dbReference type="NCBI Taxonomy" id="5537"/>
    <lineage>
        <taxon>Eukaryota</taxon>
        <taxon>Fungi</taxon>
        <taxon>Dikarya</taxon>
        <taxon>Basidiomycota</taxon>
        <taxon>Pucciniomycotina</taxon>
        <taxon>Microbotryomycetes</taxon>
        <taxon>Sporidiobolales</taxon>
        <taxon>Sporidiobolaceae</taxon>
        <taxon>Rhodotorula</taxon>
    </lineage>
</organism>
<evidence type="ECO:0000256" key="4">
    <source>
        <dbReference type="ARBA" id="ARBA00023128"/>
    </source>
</evidence>
<gene>
    <name evidence="6" type="ORF">C6P46_006925</name>
</gene>
<name>A0A9P6VXX8_RHOMI</name>
<dbReference type="PANTHER" id="PTHR13126">
    <property type="entry name" value="CHAPERONE ATP11"/>
    <property type="match status" value="1"/>
</dbReference>
<comment type="caution">
    <text evidence="6">The sequence shown here is derived from an EMBL/GenBank/DDBJ whole genome shotgun (WGS) entry which is preliminary data.</text>
</comment>
<evidence type="ECO:0000256" key="5">
    <source>
        <dbReference type="SAM" id="MobiDB-lite"/>
    </source>
</evidence>
<dbReference type="OrthoDB" id="16535at2759"/>
<protein>
    <recommendedName>
        <fullName evidence="8">ATP11-domain-containing protein</fullName>
    </recommendedName>
</protein>
<comment type="similarity">
    <text evidence="2">Belongs to the ATP11 family.</text>
</comment>
<evidence type="ECO:0000256" key="2">
    <source>
        <dbReference type="ARBA" id="ARBA00009116"/>
    </source>
</evidence>
<evidence type="ECO:0008006" key="8">
    <source>
        <dbReference type="Google" id="ProtNLM"/>
    </source>
</evidence>
<keyword evidence="4" id="KW-0496">Mitochondrion</keyword>
<evidence type="ECO:0000256" key="3">
    <source>
        <dbReference type="ARBA" id="ARBA00022946"/>
    </source>
</evidence>
<dbReference type="GO" id="GO:0033615">
    <property type="term" value="P:mitochondrial proton-transporting ATP synthase complex assembly"/>
    <property type="evidence" value="ECO:0007669"/>
    <property type="project" value="TreeGrafter"/>
</dbReference>
<dbReference type="Proteomes" id="UP000777482">
    <property type="component" value="Unassembled WGS sequence"/>
</dbReference>
<evidence type="ECO:0000256" key="1">
    <source>
        <dbReference type="ARBA" id="ARBA00004173"/>
    </source>
</evidence>
<accession>A0A9P6VXX8</accession>
<dbReference type="Pfam" id="PF06644">
    <property type="entry name" value="ATP11"/>
    <property type="match status" value="1"/>
</dbReference>
<dbReference type="InterPro" id="IPR010591">
    <property type="entry name" value="ATP11"/>
</dbReference>
<keyword evidence="3" id="KW-0809">Transit peptide</keyword>
<feature type="region of interest" description="Disordered" evidence="5">
    <location>
        <begin position="86"/>
        <end position="168"/>
    </location>
</feature>
<dbReference type="PANTHER" id="PTHR13126:SF0">
    <property type="entry name" value="ATP SYNTHASE MITOCHONDRIAL F1 COMPLEX ASSEMBLY FACTOR 1"/>
    <property type="match status" value="1"/>
</dbReference>
<keyword evidence="7" id="KW-1185">Reference proteome</keyword>
<reference evidence="6 7" key="1">
    <citation type="submission" date="2020-11" db="EMBL/GenBank/DDBJ databases">
        <title>Kefir isolates.</title>
        <authorList>
            <person name="Marcisauskas S."/>
            <person name="Kim Y."/>
            <person name="Blasche S."/>
        </authorList>
    </citation>
    <scope>NUCLEOTIDE SEQUENCE [LARGE SCALE GENOMIC DNA]</scope>
    <source>
        <strain evidence="6 7">KR</strain>
    </source>
</reference>
<proteinExistence type="inferred from homology"/>
<feature type="compositionally biased region" description="Low complexity" evidence="5">
    <location>
        <begin position="111"/>
        <end position="123"/>
    </location>
</feature>
<evidence type="ECO:0000313" key="7">
    <source>
        <dbReference type="Proteomes" id="UP000777482"/>
    </source>
</evidence>